<protein>
    <submittedName>
        <fullName evidence="4">Ankyrin repeat domain-containing protein</fullName>
    </submittedName>
</protein>
<name>A0ABW6A202_9BACT</name>
<reference evidence="5" key="1">
    <citation type="journal article" date="2019" name="Int. J. Syst. Evol. Microbiol.">
        <title>The Global Catalogue of Microorganisms (GCM) 10K type strain sequencing project: providing services to taxonomists for standard genome sequencing and annotation.</title>
        <authorList>
            <consortium name="The Broad Institute Genomics Platform"/>
            <consortium name="The Broad Institute Genome Sequencing Center for Infectious Disease"/>
            <person name="Wu L."/>
            <person name="Ma J."/>
        </authorList>
    </citation>
    <scope>NUCLEOTIDE SEQUENCE [LARGE SCALE GENOMIC DNA]</scope>
    <source>
        <strain evidence="5">KCTC 23299</strain>
    </source>
</reference>
<keyword evidence="2 3" id="KW-0040">ANK repeat</keyword>
<keyword evidence="5" id="KW-1185">Reference proteome</keyword>
<dbReference type="PANTHER" id="PTHR24171">
    <property type="entry name" value="ANKYRIN REPEAT DOMAIN-CONTAINING PROTEIN 39-RELATED"/>
    <property type="match status" value="1"/>
</dbReference>
<dbReference type="Pfam" id="PF12796">
    <property type="entry name" value="Ank_2"/>
    <property type="match status" value="1"/>
</dbReference>
<evidence type="ECO:0000313" key="4">
    <source>
        <dbReference type="EMBL" id="MFD2919282.1"/>
    </source>
</evidence>
<evidence type="ECO:0000313" key="5">
    <source>
        <dbReference type="Proteomes" id="UP001597511"/>
    </source>
</evidence>
<dbReference type="EMBL" id="JBHUOZ010000001">
    <property type="protein sequence ID" value="MFD2919282.1"/>
    <property type="molecule type" value="Genomic_DNA"/>
</dbReference>
<evidence type="ECO:0000256" key="1">
    <source>
        <dbReference type="ARBA" id="ARBA00022737"/>
    </source>
</evidence>
<organism evidence="4 5">
    <name type="scientific">Terrimonas rubra</name>
    <dbReference type="NCBI Taxonomy" id="1035890"/>
    <lineage>
        <taxon>Bacteria</taxon>
        <taxon>Pseudomonadati</taxon>
        <taxon>Bacteroidota</taxon>
        <taxon>Chitinophagia</taxon>
        <taxon>Chitinophagales</taxon>
        <taxon>Chitinophagaceae</taxon>
        <taxon>Terrimonas</taxon>
    </lineage>
</organism>
<evidence type="ECO:0000256" key="3">
    <source>
        <dbReference type="PROSITE-ProRule" id="PRU00023"/>
    </source>
</evidence>
<gene>
    <name evidence="4" type="ORF">ACFS6H_06125</name>
</gene>
<dbReference type="SUPFAM" id="SSF48403">
    <property type="entry name" value="Ankyrin repeat"/>
    <property type="match status" value="1"/>
</dbReference>
<proteinExistence type="predicted"/>
<dbReference type="Gene3D" id="1.25.40.20">
    <property type="entry name" value="Ankyrin repeat-containing domain"/>
    <property type="match status" value="1"/>
</dbReference>
<comment type="caution">
    <text evidence="4">The sequence shown here is derived from an EMBL/GenBank/DDBJ whole genome shotgun (WGS) entry which is preliminary data.</text>
</comment>
<dbReference type="PROSITE" id="PS50088">
    <property type="entry name" value="ANK_REPEAT"/>
    <property type="match status" value="1"/>
</dbReference>
<dbReference type="PROSITE" id="PS50297">
    <property type="entry name" value="ANK_REP_REGION"/>
    <property type="match status" value="1"/>
</dbReference>
<feature type="repeat" description="ANK" evidence="3">
    <location>
        <begin position="172"/>
        <end position="204"/>
    </location>
</feature>
<dbReference type="SMART" id="SM00248">
    <property type="entry name" value="ANK"/>
    <property type="match status" value="3"/>
</dbReference>
<evidence type="ECO:0000256" key="2">
    <source>
        <dbReference type="ARBA" id="ARBA00023043"/>
    </source>
</evidence>
<dbReference type="PANTHER" id="PTHR24171:SF9">
    <property type="entry name" value="ANKYRIN REPEAT DOMAIN-CONTAINING PROTEIN 39"/>
    <property type="match status" value="1"/>
</dbReference>
<keyword evidence="1" id="KW-0677">Repeat</keyword>
<dbReference type="Proteomes" id="UP001597511">
    <property type="component" value="Unassembled WGS sequence"/>
</dbReference>
<dbReference type="InterPro" id="IPR036770">
    <property type="entry name" value="Ankyrin_rpt-contain_sf"/>
</dbReference>
<dbReference type="InterPro" id="IPR002110">
    <property type="entry name" value="Ankyrin_rpt"/>
</dbReference>
<dbReference type="RefSeq" id="WP_386096314.1">
    <property type="nucleotide sequence ID" value="NZ_JBHUOZ010000001.1"/>
</dbReference>
<sequence length="269" mass="30185">MYLYYQTPYYRKSLNSFCTRLLSFCMNSKYLSLLQTQVYTYGQGLFYFVTTNTMQMNTGIKQLIDSTDYEGLKLMLAQDPKLANEAIPYDEINTTVAHPLHRICDGVFSNTYTDEQALVMAKIFVTYGARINGNEMITEKDTPLIAACSLYADKVALYYIEQGAELNHPGCYGGTALHWAAWCGRPGVVEKLVQAGAAINQVSIKYHSTPLIWAMNALKENTGKNIEQFVTCIDILINSGADKTIPDADGEIFFDYLNDEQSGLKDLLN</sequence>
<accession>A0ABW6A202</accession>